<gene>
    <name evidence="9" type="ORF">CRM92_02350</name>
</gene>
<protein>
    <submittedName>
        <fullName evidence="9">Cell wall anchor protein</fullName>
    </submittedName>
</protein>
<dbReference type="EMBL" id="PDEV01000001">
    <property type="protein sequence ID" value="PEN16899.1"/>
    <property type="molecule type" value="Genomic_DNA"/>
</dbReference>
<keyword evidence="2" id="KW-0964">Secreted</keyword>
<feature type="chain" id="PRO_5039625610" evidence="7">
    <location>
        <begin position="21"/>
        <end position="594"/>
    </location>
</feature>
<feature type="transmembrane region" description="Helical" evidence="6">
    <location>
        <begin position="566"/>
        <end position="586"/>
    </location>
</feature>
<evidence type="ECO:0000256" key="6">
    <source>
        <dbReference type="SAM" id="Phobius"/>
    </source>
</evidence>
<feature type="domain" description="Gram-positive cocci surface proteins LPxTG" evidence="8">
    <location>
        <begin position="558"/>
        <end position="594"/>
    </location>
</feature>
<dbReference type="InterPro" id="IPR019931">
    <property type="entry name" value="LPXTG_anchor"/>
</dbReference>
<proteinExistence type="predicted"/>
<evidence type="ECO:0000313" key="10">
    <source>
        <dbReference type="Proteomes" id="UP000219947"/>
    </source>
</evidence>
<feature type="compositionally biased region" description="Low complexity" evidence="5">
    <location>
        <begin position="308"/>
        <end position="366"/>
    </location>
</feature>
<comment type="caution">
    <text evidence="9">The sequence shown here is derived from an EMBL/GenBank/DDBJ whole genome shotgun (WGS) entry which is preliminary data.</text>
</comment>
<evidence type="ECO:0000256" key="4">
    <source>
        <dbReference type="ARBA" id="ARBA00023088"/>
    </source>
</evidence>
<feature type="compositionally biased region" description="Low complexity" evidence="5">
    <location>
        <begin position="93"/>
        <end position="109"/>
    </location>
</feature>
<evidence type="ECO:0000256" key="3">
    <source>
        <dbReference type="ARBA" id="ARBA00022729"/>
    </source>
</evidence>
<accession>A0A2A8D7J9</accession>
<organism evidence="9 10">
    <name type="scientific">Rothia dentocariosa</name>
    <dbReference type="NCBI Taxonomy" id="2047"/>
    <lineage>
        <taxon>Bacteria</taxon>
        <taxon>Bacillati</taxon>
        <taxon>Actinomycetota</taxon>
        <taxon>Actinomycetes</taxon>
        <taxon>Micrococcales</taxon>
        <taxon>Micrococcaceae</taxon>
        <taxon>Rothia</taxon>
    </lineage>
</organism>
<dbReference type="RefSeq" id="WP_098042278.1">
    <property type="nucleotide sequence ID" value="NZ_CAURLQ010000002.1"/>
</dbReference>
<keyword evidence="6" id="KW-0472">Membrane</keyword>
<evidence type="ECO:0000256" key="5">
    <source>
        <dbReference type="SAM" id="MobiDB-lite"/>
    </source>
</evidence>
<evidence type="ECO:0000256" key="2">
    <source>
        <dbReference type="ARBA" id="ARBA00022525"/>
    </source>
</evidence>
<keyword evidence="3 7" id="KW-0732">Signal</keyword>
<reference evidence="9" key="1">
    <citation type="submission" date="2017-10" db="EMBL/GenBank/DDBJ databases">
        <title>Kefir isolates.</title>
        <authorList>
            <person name="Kim Y."/>
            <person name="Blasche S."/>
        </authorList>
    </citation>
    <scope>NUCLEOTIDE SEQUENCE [LARGE SCALE GENOMIC DNA]</scope>
    <source>
        <strain evidence="9">OG2-2</strain>
    </source>
</reference>
<feature type="compositionally biased region" description="Polar residues" evidence="5">
    <location>
        <begin position="274"/>
        <end position="307"/>
    </location>
</feature>
<keyword evidence="4" id="KW-0572">Peptidoglycan-anchor</keyword>
<dbReference type="PROSITE" id="PS50847">
    <property type="entry name" value="GRAM_POS_ANCHORING"/>
    <property type="match status" value="1"/>
</dbReference>
<feature type="compositionally biased region" description="Low complexity" evidence="5">
    <location>
        <begin position="32"/>
        <end position="46"/>
    </location>
</feature>
<keyword evidence="6" id="KW-0812">Transmembrane</keyword>
<evidence type="ECO:0000256" key="1">
    <source>
        <dbReference type="ARBA" id="ARBA00022512"/>
    </source>
</evidence>
<keyword evidence="1" id="KW-0134">Cell wall</keyword>
<name>A0A2A8D7J9_9MICC</name>
<keyword evidence="10" id="KW-1185">Reference proteome</keyword>
<feature type="region of interest" description="Disordered" evidence="5">
    <location>
        <begin position="265"/>
        <end position="368"/>
    </location>
</feature>
<evidence type="ECO:0000256" key="7">
    <source>
        <dbReference type="SAM" id="SignalP"/>
    </source>
</evidence>
<dbReference type="AlphaFoldDB" id="A0A2A8D7J9"/>
<sequence length="594" mass="59904">MAPKKSTRVYALAAATVITAGTLSYVPATFASEAGSSTGSDTSATESTHENSSLPLQTIPWAKSNASAQPAGAQETASAASTQVPEQEKPVKSESPTASETASASTPEAKPSETSTVPEQTEKTSKATPGTKVIGVENEGDETSEGRQNAPKVSVDSATIYTDNEFSPFTVRVSGFYGPRVGSSIEVRIQEVNAQGRPVGAPLATGRVSAQELIDGTATATVNVSSSRLKGNKSYAIVAVSNPGGKDHLVAGTIVELKQRRVAHTVASEAPAPQESSNKKAPTTAPAQPENTQAPKPTETVTPKPQESSAAPAPSASADTGKSEAPSASESASAAPSSASAETSETASANPSATPSAPAPASSAEETTMDVANKASLRVDSAHFSGDAATNVVVVRGTGFTGEHVSEGVEVTIFELDSEGKAQGEAIKSVFVKPSEIVDGSFTAQLEVEAAKLRPGYSYGIVAISNPKGEEHVQAYTVAMVSDDSHPAPGGEDNNANVAATRPGAKKAGHNNGGQGGAAALNGSAEGDAVQAEPDANTGNAHSNSSSAATTSANKRNLARTGADGVVLFTTLGGSTLVAGTALVAARRRKKDNA</sequence>
<keyword evidence="6" id="KW-1133">Transmembrane helix</keyword>
<feature type="region of interest" description="Disordered" evidence="5">
    <location>
        <begin position="482"/>
        <end position="556"/>
    </location>
</feature>
<feature type="compositionally biased region" description="Polar residues" evidence="5">
    <location>
        <begin position="75"/>
        <end position="85"/>
    </location>
</feature>
<dbReference type="Proteomes" id="UP000219947">
    <property type="component" value="Unassembled WGS sequence"/>
</dbReference>
<feature type="signal peptide" evidence="7">
    <location>
        <begin position="1"/>
        <end position="20"/>
    </location>
</feature>
<feature type="region of interest" description="Disordered" evidence="5">
    <location>
        <begin position="32"/>
        <end position="155"/>
    </location>
</feature>
<feature type="compositionally biased region" description="Low complexity" evidence="5">
    <location>
        <begin position="536"/>
        <end position="554"/>
    </location>
</feature>
<evidence type="ECO:0000313" key="9">
    <source>
        <dbReference type="EMBL" id="PEN16899.1"/>
    </source>
</evidence>
<evidence type="ECO:0000259" key="8">
    <source>
        <dbReference type="PROSITE" id="PS50847"/>
    </source>
</evidence>
<dbReference type="NCBIfam" id="TIGR01167">
    <property type="entry name" value="LPXTG_anchor"/>
    <property type="match status" value="1"/>
</dbReference>